<evidence type="ECO:0000256" key="3">
    <source>
        <dbReference type="ARBA" id="ARBA00007244"/>
    </source>
</evidence>
<dbReference type="KEGG" id="paca:ID47_06245"/>
<accession>A0A077AWR2</accession>
<comment type="function">
    <text evidence="1">Membrane-anchoring subunit of succinate dehydrogenase (SDH).</text>
</comment>
<dbReference type="AlphaFoldDB" id="A0A077AWR2"/>
<dbReference type="NCBIfam" id="TIGR02970">
    <property type="entry name" value="succ_dehyd_cytB"/>
    <property type="match status" value="1"/>
</dbReference>
<dbReference type="InterPro" id="IPR018495">
    <property type="entry name" value="Succ_DH_cyt_bsu_CS"/>
</dbReference>
<comment type="similarity">
    <text evidence="3">Belongs to the cytochrome b560 family.</text>
</comment>
<evidence type="ECO:0000256" key="6">
    <source>
        <dbReference type="ARBA" id="ARBA00022692"/>
    </source>
</evidence>
<dbReference type="HOGENOM" id="CLU_094691_3_1_5"/>
<dbReference type="GO" id="GO:0006099">
    <property type="term" value="P:tricarboxylic acid cycle"/>
    <property type="evidence" value="ECO:0007669"/>
    <property type="project" value="InterPro"/>
</dbReference>
<keyword evidence="7 12" id="KW-0479">Metal-binding</keyword>
<evidence type="ECO:0000313" key="14">
    <source>
        <dbReference type="EMBL" id="AIK96424.1"/>
    </source>
</evidence>
<gene>
    <name evidence="14" type="ORF">ID47_06245</name>
</gene>
<evidence type="ECO:0000256" key="13">
    <source>
        <dbReference type="SAM" id="Phobius"/>
    </source>
</evidence>
<dbReference type="Proteomes" id="UP000028926">
    <property type="component" value="Chromosome"/>
</dbReference>
<name>A0A077AWR2_9PROT</name>
<sequence>MKPRPLSPHLQVYRPQITSVLSILHRLTGGGLVISLLFFIAWLTSLSISESAYHSFKDFMSSWFGQIVILFSLFGFYYHLANGIRHLAWDYGHGYELSTVRLTGWIVVIFAVCTTLMTWSFA</sequence>
<dbReference type="PROSITE" id="PS01001">
    <property type="entry name" value="SDH_CYT_2"/>
    <property type="match status" value="1"/>
</dbReference>
<evidence type="ECO:0000256" key="4">
    <source>
        <dbReference type="ARBA" id="ARBA00020076"/>
    </source>
</evidence>
<dbReference type="InterPro" id="IPR034804">
    <property type="entry name" value="SQR/QFR_C/D"/>
</dbReference>
<feature type="binding site" description="axial binding residue" evidence="12">
    <location>
        <position position="79"/>
    </location>
    <ligand>
        <name>heme</name>
        <dbReference type="ChEBI" id="CHEBI:30413"/>
        <note>ligand shared with second transmembrane subunit</note>
    </ligand>
    <ligandPart>
        <name>Fe</name>
        <dbReference type="ChEBI" id="CHEBI:18248"/>
    </ligandPart>
</feature>
<dbReference type="OrthoDB" id="9799441at2"/>
<organism evidence="14 15">
    <name type="scientific">Candidatus Odyssella acanthamoebae</name>
    <dbReference type="NCBI Taxonomy" id="91604"/>
    <lineage>
        <taxon>Bacteria</taxon>
        <taxon>Pseudomonadati</taxon>
        <taxon>Pseudomonadota</taxon>
        <taxon>Alphaproteobacteria</taxon>
        <taxon>Holosporales</taxon>
        <taxon>Candidatus Paracaedibacteraceae</taxon>
        <taxon>Candidatus Odyssella</taxon>
    </lineage>
</organism>
<dbReference type="SUPFAM" id="SSF81343">
    <property type="entry name" value="Fumarate reductase respiratory complex transmembrane subunits"/>
    <property type="match status" value="1"/>
</dbReference>
<dbReference type="eggNOG" id="COG2009">
    <property type="taxonomic scope" value="Bacteria"/>
</dbReference>
<dbReference type="Pfam" id="PF01127">
    <property type="entry name" value="Sdh_cyt"/>
    <property type="match status" value="1"/>
</dbReference>
<evidence type="ECO:0000256" key="12">
    <source>
        <dbReference type="PIRSR" id="PIRSR000178-1"/>
    </source>
</evidence>
<dbReference type="RefSeq" id="WP_038464823.1">
    <property type="nucleotide sequence ID" value="NZ_CP008941.1"/>
</dbReference>
<evidence type="ECO:0000256" key="9">
    <source>
        <dbReference type="ARBA" id="ARBA00023004"/>
    </source>
</evidence>
<dbReference type="EMBL" id="CP008941">
    <property type="protein sequence ID" value="AIK96424.1"/>
    <property type="molecule type" value="Genomic_DNA"/>
</dbReference>
<dbReference type="CDD" id="cd03499">
    <property type="entry name" value="SQR_TypeC_SdhC"/>
    <property type="match status" value="1"/>
</dbReference>
<evidence type="ECO:0000256" key="8">
    <source>
        <dbReference type="ARBA" id="ARBA00022989"/>
    </source>
</evidence>
<feature type="transmembrane region" description="Helical" evidence="13">
    <location>
        <begin position="63"/>
        <end position="81"/>
    </location>
</feature>
<dbReference type="PANTHER" id="PTHR10978">
    <property type="entry name" value="SUCCINATE DEHYDROGENASE CYTOCHROME B560 SUBUNIT"/>
    <property type="match status" value="1"/>
</dbReference>
<evidence type="ECO:0000256" key="7">
    <source>
        <dbReference type="ARBA" id="ARBA00022723"/>
    </source>
</evidence>
<dbReference type="GO" id="GO:0016020">
    <property type="term" value="C:membrane"/>
    <property type="evidence" value="ECO:0007669"/>
    <property type="project" value="UniProtKB-SubCell"/>
</dbReference>
<dbReference type="Gene3D" id="1.20.1300.10">
    <property type="entry name" value="Fumarate reductase/succinate dehydrogenase, transmembrane subunit"/>
    <property type="match status" value="1"/>
</dbReference>
<dbReference type="InterPro" id="IPR014314">
    <property type="entry name" value="Succ_DH_cytb556"/>
</dbReference>
<dbReference type="STRING" id="91604.ID47_06245"/>
<dbReference type="PANTHER" id="PTHR10978:SF5">
    <property type="entry name" value="SUCCINATE DEHYDROGENASE CYTOCHROME B560 SUBUNIT, MITOCHONDRIAL"/>
    <property type="match status" value="1"/>
</dbReference>
<comment type="subunit">
    <text evidence="11">Part of an enzyme complex containing four subunits: a flavoprotein, an iron-sulfur protein, plus two membrane-anchoring proteins, SdhC and SdhD. The complex can form homotrimers.</text>
</comment>
<keyword evidence="9 12" id="KW-0408">Iron</keyword>
<keyword evidence="6 13" id="KW-0812">Transmembrane</keyword>
<dbReference type="PROSITE" id="PS01000">
    <property type="entry name" value="SDH_CYT_1"/>
    <property type="match status" value="1"/>
</dbReference>
<dbReference type="InterPro" id="IPR000701">
    <property type="entry name" value="SuccDH_FuR_B_TM-su"/>
</dbReference>
<evidence type="ECO:0000256" key="11">
    <source>
        <dbReference type="ARBA" id="ARBA00025912"/>
    </source>
</evidence>
<dbReference type="GO" id="GO:0046872">
    <property type="term" value="F:metal ion binding"/>
    <property type="evidence" value="ECO:0007669"/>
    <property type="project" value="UniProtKB-KW"/>
</dbReference>
<evidence type="ECO:0000256" key="1">
    <source>
        <dbReference type="ARBA" id="ARBA00004050"/>
    </source>
</evidence>
<keyword evidence="8 13" id="KW-1133">Transmembrane helix</keyword>
<comment type="subcellular location">
    <subcellularLocation>
        <location evidence="2">Membrane</location>
        <topology evidence="2">Multi-pass membrane protein</topology>
    </subcellularLocation>
</comment>
<keyword evidence="10 13" id="KW-0472">Membrane</keyword>
<dbReference type="PIRSF" id="PIRSF000178">
    <property type="entry name" value="SDH_cyt_b560"/>
    <property type="match status" value="1"/>
</dbReference>
<protein>
    <recommendedName>
        <fullName evidence="4">Succinate dehydrogenase cytochrome b556 subunit</fullName>
    </recommendedName>
</protein>
<feature type="transmembrane region" description="Helical" evidence="13">
    <location>
        <begin position="20"/>
        <end position="43"/>
    </location>
</feature>
<dbReference type="GO" id="GO:0009055">
    <property type="term" value="F:electron transfer activity"/>
    <property type="evidence" value="ECO:0007669"/>
    <property type="project" value="InterPro"/>
</dbReference>
<reference evidence="14 15" key="1">
    <citation type="submission" date="2014-07" db="EMBL/GenBank/DDBJ databases">
        <title>Comparative genomic insights into amoeba endosymbionts belonging to the families of Holosporaceae and Candidatus Midichloriaceae within Rickettsiales.</title>
        <authorList>
            <person name="Wang Z."/>
            <person name="Wu M."/>
        </authorList>
    </citation>
    <scope>NUCLEOTIDE SEQUENCE [LARGE SCALE GENOMIC DNA]</scope>
    <source>
        <strain evidence="14">PRA3</strain>
    </source>
</reference>
<keyword evidence="5 12" id="KW-0349">Heme</keyword>
<comment type="cofactor">
    <cofactor evidence="12">
        <name>heme</name>
        <dbReference type="ChEBI" id="CHEBI:30413"/>
    </cofactor>
    <text evidence="12">The heme is bound between the two transmembrane subunits.</text>
</comment>
<evidence type="ECO:0000313" key="15">
    <source>
        <dbReference type="Proteomes" id="UP000028926"/>
    </source>
</evidence>
<evidence type="ECO:0000256" key="10">
    <source>
        <dbReference type="ARBA" id="ARBA00023136"/>
    </source>
</evidence>
<keyword evidence="15" id="KW-1185">Reference proteome</keyword>
<evidence type="ECO:0000256" key="2">
    <source>
        <dbReference type="ARBA" id="ARBA00004141"/>
    </source>
</evidence>
<feature type="transmembrane region" description="Helical" evidence="13">
    <location>
        <begin position="102"/>
        <end position="121"/>
    </location>
</feature>
<evidence type="ECO:0000256" key="5">
    <source>
        <dbReference type="ARBA" id="ARBA00022617"/>
    </source>
</evidence>
<proteinExistence type="inferred from homology"/>